<evidence type="ECO:0000256" key="3">
    <source>
        <dbReference type="ARBA" id="ARBA00023125"/>
    </source>
</evidence>
<dbReference type="EMBL" id="JAABNR010000009">
    <property type="protein sequence ID" value="NBZ88170.1"/>
    <property type="molecule type" value="Genomic_DNA"/>
</dbReference>
<dbReference type="InterPro" id="IPR001647">
    <property type="entry name" value="HTH_TetR"/>
</dbReference>
<dbReference type="AlphaFoldDB" id="A0AAE4YEE8"/>
<evidence type="ECO:0000256" key="2">
    <source>
        <dbReference type="ARBA" id="ARBA00023015"/>
    </source>
</evidence>
<dbReference type="Proteomes" id="UP001193501">
    <property type="component" value="Unassembled WGS sequence"/>
</dbReference>
<keyword evidence="8" id="KW-1185">Reference proteome</keyword>
<dbReference type="Gene3D" id="1.10.357.10">
    <property type="entry name" value="Tetracycline Repressor, domain 2"/>
    <property type="match status" value="1"/>
</dbReference>
<comment type="caution">
    <text evidence="7">The sequence shown here is derived from an EMBL/GenBank/DDBJ whole genome shotgun (WGS) entry which is preliminary data.</text>
</comment>
<dbReference type="InterPro" id="IPR036271">
    <property type="entry name" value="Tet_transcr_reg_TetR-rel_C_sf"/>
</dbReference>
<dbReference type="GO" id="GO:0003700">
    <property type="term" value="F:DNA-binding transcription factor activity"/>
    <property type="evidence" value="ECO:0007669"/>
    <property type="project" value="TreeGrafter"/>
</dbReference>
<evidence type="ECO:0000313" key="7">
    <source>
        <dbReference type="EMBL" id="NBZ88170.1"/>
    </source>
</evidence>
<organism evidence="7 8">
    <name type="scientific">Stagnihabitans tardus</name>
    <dbReference type="NCBI Taxonomy" id="2699202"/>
    <lineage>
        <taxon>Bacteria</taxon>
        <taxon>Pseudomonadati</taxon>
        <taxon>Pseudomonadota</taxon>
        <taxon>Alphaproteobacteria</taxon>
        <taxon>Rhodobacterales</taxon>
        <taxon>Paracoccaceae</taxon>
        <taxon>Stagnihabitans</taxon>
    </lineage>
</organism>
<evidence type="ECO:0000259" key="6">
    <source>
        <dbReference type="PROSITE" id="PS50977"/>
    </source>
</evidence>
<evidence type="ECO:0000256" key="4">
    <source>
        <dbReference type="ARBA" id="ARBA00023163"/>
    </source>
</evidence>
<feature type="DNA-binding region" description="H-T-H motif" evidence="5">
    <location>
        <begin position="38"/>
        <end position="57"/>
    </location>
</feature>
<dbReference type="InterPro" id="IPR050109">
    <property type="entry name" value="HTH-type_TetR-like_transc_reg"/>
</dbReference>
<keyword evidence="3 5" id="KW-0238">DNA-binding</keyword>
<dbReference type="InterPro" id="IPR039538">
    <property type="entry name" value="BetI_C"/>
</dbReference>
<keyword evidence="4" id="KW-0804">Transcription</keyword>
<gene>
    <name evidence="7" type="ORF">GV832_11325</name>
</gene>
<dbReference type="Pfam" id="PF00440">
    <property type="entry name" value="TetR_N"/>
    <property type="match status" value="1"/>
</dbReference>
<reference evidence="7" key="1">
    <citation type="submission" date="2020-01" db="EMBL/GenBank/DDBJ databases">
        <authorList>
            <person name="Chen W.-M."/>
        </authorList>
    </citation>
    <scope>NUCLEOTIDE SEQUENCE</scope>
    <source>
        <strain evidence="7">CYK-10</strain>
    </source>
</reference>
<dbReference type="GO" id="GO:0000976">
    <property type="term" value="F:transcription cis-regulatory region binding"/>
    <property type="evidence" value="ECO:0007669"/>
    <property type="project" value="TreeGrafter"/>
</dbReference>
<proteinExistence type="predicted"/>
<dbReference type="Pfam" id="PF13977">
    <property type="entry name" value="TetR_C_6"/>
    <property type="match status" value="1"/>
</dbReference>
<dbReference type="PANTHER" id="PTHR30055">
    <property type="entry name" value="HTH-TYPE TRANSCRIPTIONAL REGULATOR RUTR"/>
    <property type="match status" value="1"/>
</dbReference>
<keyword evidence="2" id="KW-0805">Transcription regulation</keyword>
<dbReference type="PROSITE" id="PS50977">
    <property type="entry name" value="HTH_TETR_2"/>
    <property type="match status" value="1"/>
</dbReference>
<evidence type="ECO:0000256" key="5">
    <source>
        <dbReference type="PROSITE-ProRule" id="PRU00335"/>
    </source>
</evidence>
<evidence type="ECO:0000313" key="8">
    <source>
        <dbReference type="Proteomes" id="UP001193501"/>
    </source>
</evidence>
<keyword evidence="1" id="KW-0678">Repressor</keyword>
<name>A0AAE4YEE8_9RHOB</name>
<protein>
    <submittedName>
        <fullName evidence="7">TetR family transcriptional regulator</fullName>
    </submittedName>
</protein>
<evidence type="ECO:0000256" key="1">
    <source>
        <dbReference type="ARBA" id="ARBA00022491"/>
    </source>
</evidence>
<feature type="domain" description="HTH tetR-type" evidence="6">
    <location>
        <begin position="15"/>
        <end position="75"/>
    </location>
</feature>
<dbReference type="SUPFAM" id="SSF48498">
    <property type="entry name" value="Tetracyclin repressor-like, C-terminal domain"/>
    <property type="match status" value="1"/>
</dbReference>
<dbReference type="SUPFAM" id="SSF46689">
    <property type="entry name" value="Homeodomain-like"/>
    <property type="match status" value="1"/>
</dbReference>
<sequence>MTADPEKPPRTLAREARRLQVIEATIATLAARGHARTTLTEVARTAGISHGLVLFHFDSKEKLLAETLAFLAEEYQTHWQAALDGAGEDPADQILALIAVDFAPALTTQARLGAWCAFWGEAQSRPDYQTACGEKDASYVAKMETICAALIRQRSYPLDPVIAARILRVVIEGTWLDLMTLHTPYAVDEARRTVMTALALCFPRHFAQDGSRLRA</sequence>
<dbReference type="PANTHER" id="PTHR30055:SF234">
    <property type="entry name" value="HTH-TYPE TRANSCRIPTIONAL REGULATOR BETI"/>
    <property type="match status" value="1"/>
</dbReference>
<dbReference type="PRINTS" id="PR00455">
    <property type="entry name" value="HTHTETR"/>
</dbReference>
<accession>A0AAE4YEE8</accession>
<dbReference type="InterPro" id="IPR009057">
    <property type="entry name" value="Homeodomain-like_sf"/>
</dbReference>
<dbReference type="RefSeq" id="WP_168774973.1">
    <property type="nucleotide sequence ID" value="NZ_JAABNR010000009.1"/>
</dbReference>